<reference evidence="1" key="1">
    <citation type="submission" date="2019-10" db="EMBL/GenBank/DDBJ databases">
        <authorList>
            <consortium name="DOE Joint Genome Institute"/>
            <person name="Kuo A."/>
            <person name="Miyauchi S."/>
            <person name="Kiss E."/>
            <person name="Drula E."/>
            <person name="Kohler A."/>
            <person name="Sanchez-Garcia M."/>
            <person name="Andreopoulos B."/>
            <person name="Barry K.W."/>
            <person name="Bonito G."/>
            <person name="Buee M."/>
            <person name="Carver A."/>
            <person name="Chen C."/>
            <person name="Cichocki N."/>
            <person name="Clum A."/>
            <person name="Culley D."/>
            <person name="Crous P.W."/>
            <person name="Fauchery L."/>
            <person name="Girlanda M."/>
            <person name="Hayes R."/>
            <person name="Keri Z."/>
            <person name="LaButti K."/>
            <person name="Lipzen A."/>
            <person name="Lombard V."/>
            <person name="Magnuson J."/>
            <person name="Maillard F."/>
            <person name="Morin E."/>
            <person name="Murat C."/>
            <person name="Nolan M."/>
            <person name="Ohm R."/>
            <person name="Pangilinan J."/>
            <person name="Pereira M."/>
            <person name="Perotto S."/>
            <person name="Peter M."/>
            <person name="Riley R."/>
            <person name="Sitrit Y."/>
            <person name="Stielow B."/>
            <person name="Szollosi G."/>
            <person name="Zifcakova L."/>
            <person name="Stursova M."/>
            <person name="Spatafora J.W."/>
            <person name="Tedersoo L."/>
            <person name="Vaario L.-M."/>
            <person name="Yamada A."/>
            <person name="Yan M."/>
            <person name="Wang P."/>
            <person name="Xu J."/>
            <person name="Bruns T."/>
            <person name="Baldrian P."/>
            <person name="Vilgalys R."/>
            <person name="Henrissat B."/>
            <person name="Grigoriev I.V."/>
            <person name="Hibbett D."/>
            <person name="Nagy L.G."/>
            <person name="Martin F.M."/>
        </authorList>
    </citation>
    <scope>NUCLEOTIDE SEQUENCE</scope>
    <source>
        <strain evidence="1">BED1</strain>
    </source>
</reference>
<keyword evidence="2" id="KW-1185">Reference proteome</keyword>
<sequence>MTASAGNIFYPHPGNASSNLFWMTFSVRDVMLHGSAFHLSFRTDSWGPIAHFWCPTGPFAFHPIHAAGFYDEDPGQKYMISSYRHKSLRGTVSERRLIIERLREHSTKLFYAFEITACRSSCRSLSVQVCVCVISINRVSRLL</sequence>
<reference evidence="1" key="2">
    <citation type="journal article" date="2020" name="Nat. Commun.">
        <title>Large-scale genome sequencing of mycorrhizal fungi provides insights into the early evolution of symbiotic traits.</title>
        <authorList>
            <person name="Miyauchi S."/>
            <person name="Kiss E."/>
            <person name="Kuo A."/>
            <person name="Drula E."/>
            <person name="Kohler A."/>
            <person name="Sanchez-Garcia M."/>
            <person name="Morin E."/>
            <person name="Andreopoulos B."/>
            <person name="Barry K.W."/>
            <person name="Bonito G."/>
            <person name="Buee M."/>
            <person name="Carver A."/>
            <person name="Chen C."/>
            <person name="Cichocki N."/>
            <person name="Clum A."/>
            <person name="Culley D."/>
            <person name="Crous P.W."/>
            <person name="Fauchery L."/>
            <person name="Girlanda M."/>
            <person name="Hayes R.D."/>
            <person name="Keri Z."/>
            <person name="LaButti K."/>
            <person name="Lipzen A."/>
            <person name="Lombard V."/>
            <person name="Magnuson J."/>
            <person name="Maillard F."/>
            <person name="Murat C."/>
            <person name="Nolan M."/>
            <person name="Ohm R.A."/>
            <person name="Pangilinan J."/>
            <person name="Pereira M.F."/>
            <person name="Perotto S."/>
            <person name="Peter M."/>
            <person name="Pfister S."/>
            <person name="Riley R."/>
            <person name="Sitrit Y."/>
            <person name="Stielow J.B."/>
            <person name="Szollosi G."/>
            <person name="Zifcakova L."/>
            <person name="Stursova M."/>
            <person name="Spatafora J.W."/>
            <person name="Tedersoo L."/>
            <person name="Vaario L.M."/>
            <person name="Yamada A."/>
            <person name="Yan M."/>
            <person name="Wang P."/>
            <person name="Xu J."/>
            <person name="Bruns T."/>
            <person name="Baldrian P."/>
            <person name="Vilgalys R."/>
            <person name="Dunand C."/>
            <person name="Henrissat B."/>
            <person name="Grigoriev I.V."/>
            <person name="Hibbett D."/>
            <person name="Nagy L.G."/>
            <person name="Martin F.M."/>
        </authorList>
    </citation>
    <scope>NUCLEOTIDE SEQUENCE</scope>
    <source>
        <strain evidence="1">BED1</strain>
    </source>
</reference>
<name>A0AAD4C8M6_BOLED</name>
<protein>
    <submittedName>
        <fullName evidence="1">Uncharacterized protein</fullName>
    </submittedName>
</protein>
<dbReference type="EMBL" id="WHUW01000001">
    <property type="protein sequence ID" value="KAF8452366.1"/>
    <property type="molecule type" value="Genomic_DNA"/>
</dbReference>
<proteinExistence type="predicted"/>
<accession>A0AAD4C8M6</accession>
<dbReference type="AlphaFoldDB" id="A0AAD4C8M6"/>
<evidence type="ECO:0000313" key="2">
    <source>
        <dbReference type="Proteomes" id="UP001194468"/>
    </source>
</evidence>
<gene>
    <name evidence="1" type="ORF">L210DRAFT_2030118</name>
</gene>
<dbReference type="Proteomes" id="UP001194468">
    <property type="component" value="Unassembled WGS sequence"/>
</dbReference>
<evidence type="ECO:0000313" key="1">
    <source>
        <dbReference type="EMBL" id="KAF8452366.1"/>
    </source>
</evidence>
<comment type="caution">
    <text evidence="1">The sequence shown here is derived from an EMBL/GenBank/DDBJ whole genome shotgun (WGS) entry which is preliminary data.</text>
</comment>
<organism evidence="1 2">
    <name type="scientific">Boletus edulis BED1</name>
    <dbReference type="NCBI Taxonomy" id="1328754"/>
    <lineage>
        <taxon>Eukaryota</taxon>
        <taxon>Fungi</taxon>
        <taxon>Dikarya</taxon>
        <taxon>Basidiomycota</taxon>
        <taxon>Agaricomycotina</taxon>
        <taxon>Agaricomycetes</taxon>
        <taxon>Agaricomycetidae</taxon>
        <taxon>Boletales</taxon>
        <taxon>Boletineae</taxon>
        <taxon>Boletaceae</taxon>
        <taxon>Boletoideae</taxon>
        <taxon>Boletus</taxon>
    </lineage>
</organism>